<evidence type="ECO:0000256" key="1">
    <source>
        <dbReference type="SAM" id="SignalP"/>
    </source>
</evidence>
<dbReference type="SUPFAM" id="SSF53807">
    <property type="entry name" value="Helical backbone' metal receptor"/>
    <property type="match status" value="1"/>
</dbReference>
<dbReference type="Gene3D" id="1.20.58.2180">
    <property type="match status" value="1"/>
</dbReference>
<evidence type="ECO:0000313" key="4">
    <source>
        <dbReference type="Proteomes" id="UP000245137"/>
    </source>
</evidence>
<dbReference type="Gene3D" id="3.40.50.1980">
    <property type="entry name" value="Nitrogenase molybdenum iron protein domain"/>
    <property type="match status" value="2"/>
</dbReference>
<dbReference type="RefSeq" id="WP_108915657.1">
    <property type="nucleotide sequence ID" value="NZ_BGJY01000001.1"/>
</dbReference>
<feature type="domain" description="Fe/B12 periplasmic-binding" evidence="2">
    <location>
        <begin position="50"/>
        <end position="318"/>
    </location>
</feature>
<comment type="caution">
    <text evidence="3">The sequence shown here is derived from an EMBL/GenBank/DDBJ whole genome shotgun (WGS) entry which is preliminary data.</text>
</comment>
<evidence type="ECO:0000313" key="3">
    <source>
        <dbReference type="EMBL" id="PWB95368.1"/>
    </source>
</evidence>
<dbReference type="InterPro" id="IPR002491">
    <property type="entry name" value="ABC_transptr_periplasmic_BD"/>
</dbReference>
<keyword evidence="1" id="KW-0732">Signal</keyword>
<name>A0A2U1SUT7_METSR</name>
<protein>
    <submittedName>
        <fullName evidence="3">ABC transporter substrate-binding protein</fullName>
    </submittedName>
</protein>
<organism evidence="3 4">
    <name type="scientific">Methylosinus sporium</name>
    <dbReference type="NCBI Taxonomy" id="428"/>
    <lineage>
        <taxon>Bacteria</taxon>
        <taxon>Pseudomonadati</taxon>
        <taxon>Pseudomonadota</taxon>
        <taxon>Alphaproteobacteria</taxon>
        <taxon>Hyphomicrobiales</taxon>
        <taxon>Methylocystaceae</taxon>
        <taxon>Methylosinus</taxon>
    </lineage>
</organism>
<dbReference type="OrthoDB" id="9775594at2"/>
<reference evidence="3 4" key="1">
    <citation type="journal article" date="2018" name="Appl. Microbiol. Biotechnol.">
        <title>Co-cultivation of the strictly anaerobic methanogen Methanosarcina barkeri with aerobic methanotrophs in an oxygen-limited membrane bioreactor.</title>
        <authorList>
            <person name="In 't Zandt M.H."/>
            <person name="van den Bosch T.J.M."/>
            <person name="Rijkers R."/>
            <person name="van Kessel M.A.H.J."/>
            <person name="Jetten M.S.M."/>
            <person name="Welte C.U."/>
        </authorList>
    </citation>
    <scope>NUCLEOTIDE SEQUENCE [LARGE SCALE GENOMIC DNA]</scope>
    <source>
        <strain evidence="3 4">DSM 17706</strain>
    </source>
</reference>
<dbReference type="PANTHER" id="PTHR30535:SF34">
    <property type="entry name" value="MOLYBDATE-BINDING PROTEIN MOLA"/>
    <property type="match status" value="1"/>
</dbReference>
<dbReference type="Proteomes" id="UP000245137">
    <property type="component" value="Unassembled WGS sequence"/>
</dbReference>
<feature type="signal peptide" evidence="1">
    <location>
        <begin position="1"/>
        <end position="29"/>
    </location>
</feature>
<dbReference type="PANTHER" id="PTHR30535">
    <property type="entry name" value="VITAMIN B12-BINDING PROTEIN"/>
    <property type="match status" value="1"/>
</dbReference>
<keyword evidence="4" id="KW-1185">Reference proteome</keyword>
<accession>A0A2U1SUT7</accession>
<dbReference type="Pfam" id="PF01497">
    <property type="entry name" value="Peripla_BP_2"/>
    <property type="match status" value="1"/>
</dbReference>
<evidence type="ECO:0000259" key="2">
    <source>
        <dbReference type="PROSITE" id="PS50983"/>
    </source>
</evidence>
<proteinExistence type="predicted"/>
<feature type="chain" id="PRO_5015613487" evidence="1">
    <location>
        <begin position="30"/>
        <end position="349"/>
    </location>
</feature>
<dbReference type="InterPro" id="IPR050902">
    <property type="entry name" value="ABC_Transporter_SBP"/>
</dbReference>
<gene>
    <name evidence="3" type="ORF">C5689_02240</name>
</gene>
<dbReference type="AlphaFoldDB" id="A0A2U1SUT7"/>
<dbReference type="EMBL" id="PUIV01000002">
    <property type="protein sequence ID" value="PWB95368.1"/>
    <property type="molecule type" value="Genomic_DNA"/>
</dbReference>
<dbReference type="PROSITE" id="PS50983">
    <property type="entry name" value="FE_B12_PBP"/>
    <property type="match status" value="1"/>
</dbReference>
<sequence>MPSTHLLSRERFLFALLALLALATAPARAETREITDMAGRKVVIPADPRRVFGAAPPVMATLYAIAPERLVGVNVPMRGDEKSLYRKEALDLPVLGSNAGMGRQLNLEEIAAMRPDLVIAWLGFYQEKSQVEASFAKIKVPVIFLKLDTLDDYAEAFAFLGRVFGREAQANEMAAYIRDALARVRKATADIPPAEKLRVYYAESADGLATDCDKSFHTEPILIAGGDNVYHCEQTSHVGMEKISVEQIVALKPSLILTQNKSFIALAEGGELWRNVEAVKNGRIVNVPHSPFNWLDRPPSYMRALGVQWLANLFYPTRFPLDLKAETKKFYRLFLGVDISDADFSRIME</sequence>